<dbReference type="InterPro" id="IPR011058">
    <property type="entry name" value="Cyanovirin-N"/>
</dbReference>
<dbReference type="Proteomes" id="UP000326565">
    <property type="component" value="Unassembled WGS sequence"/>
</dbReference>
<proteinExistence type="predicted"/>
<organism evidence="2 3">
    <name type="scientific">Aspergillus leporis</name>
    <dbReference type="NCBI Taxonomy" id="41062"/>
    <lineage>
        <taxon>Eukaryota</taxon>
        <taxon>Fungi</taxon>
        <taxon>Dikarya</taxon>
        <taxon>Ascomycota</taxon>
        <taxon>Pezizomycotina</taxon>
        <taxon>Eurotiomycetes</taxon>
        <taxon>Eurotiomycetidae</taxon>
        <taxon>Eurotiales</taxon>
        <taxon>Aspergillaceae</taxon>
        <taxon>Aspergillus</taxon>
        <taxon>Aspergillus subgen. Circumdati</taxon>
    </lineage>
</organism>
<dbReference type="AlphaFoldDB" id="A0A5N5WQG7"/>
<keyword evidence="3" id="KW-1185">Reference proteome</keyword>
<reference evidence="2 3" key="1">
    <citation type="submission" date="2019-04" db="EMBL/GenBank/DDBJ databases">
        <title>Friends and foes A comparative genomics study of 23 Aspergillus species from section Flavi.</title>
        <authorList>
            <consortium name="DOE Joint Genome Institute"/>
            <person name="Kjaerbolling I."/>
            <person name="Vesth T."/>
            <person name="Frisvad J.C."/>
            <person name="Nybo J.L."/>
            <person name="Theobald S."/>
            <person name="Kildgaard S."/>
            <person name="Isbrandt T."/>
            <person name="Kuo A."/>
            <person name="Sato A."/>
            <person name="Lyhne E.K."/>
            <person name="Kogle M.E."/>
            <person name="Wiebenga A."/>
            <person name="Kun R.S."/>
            <person name="Lubbers R.J."/>
            <person name="Makela M.R."/>
            <person name="Barry K."/>
            <person name="Chovatia M."/>
            <person name="Clum A."/>
            <person name="Daum C."/>
            <person name="Haridas S."/>
            <person name="He G."/>
            <person name="LaButti K."/>
            <person name="Lipzen A."/>
            <person name="Mondo S."/>
            <person name="Riley R."/>
            <person name="Salamov A."/>
            <person name="Simmons B.A."/>
            <person name="Magnuson J.K."/>
            <person name="Henrissat B."/>
            <person name="Mortensen U.H."/>
            <person name="Larsen T.O."/>
            <person name="Devries R.P."/>
            <person name="Grigoriev I.V."/>
            <person name="Machida M."/>
            <person name="Baker S.E."/>
            <person name="Andersen M.R."/>
        </authorList>
    </citation>
    <scope>NUCLEOTIDE SEQUENCE [LARGE SCALE GENOMIC DNA]</scope>
    <source>
        <strain evidence="2 3">CBS 151.66</strain>
    </source>
</reference>
<dbReference type="Gene3D" id="2.30.60.10">
    <property type="entry name" value="Cyanovirin-N"/>
    <property type="match status" value="1"/>
</dbReference>
<dbReference type="SMART" id="SM01111">
    <property type="entry name" value="CVNH"/>
    <property type="match status" value="1"/>
</dbReference>
<dbReference type="OrthoDB" id="2441380at2759"/>
<dbReference type="SUPFAM" id="SSF51322">
    <property type="entry name" value="Cyanovirin-N"/>
    <property type="match status" value="1"/>
</dbReference>
<evidence type="ECO:0000313" key="2">
    <source>
        <dbReference type="EMBL" id="KAB8069420.1"/>
    </source>
</evidence>
<protein>
    <submittedName>
        <fullName evidence="2">Cyanovirin-N</fullName>
    </submittedName>
</protein>
<name>A0A5N5WQG7_9EURO</name>
<evidence type="ECO:0000313" key="3">
    <source>
        <dbReference type="Proteomes" id="UP000326565"/>
    </source>
</evidence>
<dbReference type="PANTHER" id="PTHR42076">
    <property type="entry name" value="CYANOVIRIN-N HOMOLOG"/>
    <property type="match status" value="1"/>
</dbReference>
<sequence>MSFHQSARNWRLRVEDGITWFRCELRDRHGEYHERTIRLDDHIGNTDGWFIWGGQNFTRTARDIRLEDSDRGPKLVAVMEMHGGGDRGLQGLYLSDKIENSDGHLRFIVSSSCFCVVDCRGR</sequence>
<dbReference type="PANTHER" id="PTHR42076:SF1">
    <property type="entry name" value="CYANOVIRIN-N DOMAIN-CONTAINING PROTEIN"/>
    <property type="match status" value="1"/>
</dbReference>
<accession>A0A5N5WQG7</accession>
<feature type="domain" description="Cyanovirin-N" evidence="1">
    <location>
        <begin position="2"/>
        <end position="107"/>
    </location>
</feature>
<gene>
    <name evidence="2" type="ORF">BDV29DRAFT_182789</name>
</gene>
<dbReference type="EMBL" id="ML732342">
    <property type="protein sequence ID" value="KAB8069420.1"/>
    <property type="molecule type" value="Genomic_DNA"/>
</dbReference>
<dbReference type="Pfam" id="PF08881">
    <property type="entry name" value="CVNH"/>
    <property type="match status" value="1"/>
</dbReference>
<evidence type="ECO:0000259" key="1">
    <source>
        <dbReference type="SMART" id="SM01111"/>
    </source>
</evidence>
<dbReference type="InterPro" id="IPR036673">
    <property type="entry name" value="Cyanovirin-N_sf"/>
</dbReference>